<dbReference type="EMBL" id="QGKV02000759">
    <property type="protein sequence ID" value="KAF3560915.1"/>
    <property type="molecule type" value="Genomic_DNA"/>
</dbReference>
<reference evidence="1 2" key="1">
    <citation type="journal article" date="2020" name="BMC Genomics">
        <title>Intraspecific diversification of the crop wild relative Brassica cretica Lam. using demographic model selection.</title>
        <authorList>
            <person name="Kioukis A."/>
            <person name="Michalopoulou V.A."/>
            <person name="Briers L."/>
            <person name="Pirintsos S."/>
            <person name="Studholme D.J."/>
            <person name="Pavlidis P."/>
            <person name="Sarris P.F."/>
        </authorList>
    </citation>
    <scope>NUCLEOTIDE SEQUENCE [LARGE SCALE GENOMIC DNA]</scope>
    <source>
        <strain evidence="2">cv. PFS-1207/04</strain>
    </source>
</reference>
<keyword evidence="2" id="KW-1185">Reference proteome</keyword>
<sequence length="312" mass="35395">MHGFVPYQRFGRAKSLRSDRMERTLVRYVATELGERVCLARSLCSDRARAKLGLRAPKREQPSLFKKALLVCKLAGFLKTLEYWQRDKFWDLVSRFLILCLEMLETSALGLGQDLGLLLVLEGAMTNSTYVSRFSFILIPYRFKVRDRCFAMLQGISLSPAFGKHSGLTTDVRSQNCCSCLDLICDRGVRTKGSRRYVASGGLTGRYIASGTKPRRVLLVFVVKSQRRLRLRRNEKRYDEDSKENAKEDLFRPDSDRAVCVLGRYVATELGWSSVATSQPSCVRARSLRSDRAWLELGRYVATEPCACSVAT</sequence>
<accession>A0ABQ7CNZ3</accession>
<name>A0ABQ7CNZ3_BRACR</name>
<dbReference type="Proteomes" id="UP000266723">
    <property type="component" value="Unassembled WGS sequence"/>
</dbReference>
<proteinExistence type="predicted"/>
<organism evidence="1 2">
    <name type="scientific">Brassica cretica</name>
    <name type="common">Mustard</name>
    <dbReference type="NCBI Taxonomy" id="69181"/>
    <lineage>
        <taxon>Eukaryota</taxon>
        <taxon>Viridiplantae</taxon>
        <taxon>Streptophyta</taxon>
        <taxon>Embryophyta</taxon>
        <taxon>Tracheophyta</taxon>
        <taxon>Spermatophyta</taxon>
        <taxon>Magnoliopsida</taxon>
        <taxon>eudicotyledons</taxon>
        <taxon>Gunneridae</taxon>
        <taxon>Pentapetalae</taxon>
        <taxon>rosids</taxon>
        <taxon>malvids</taxon>
        <taxon>Brassicales</taxon>
        <taxon>Brassicaceae</taxon>
        <taxon>Brassiceae</taxon>
        <taxon>Brassica</taxon>
    </lineage>
</organism>
<evidence type="ECO:0000313" key="2">
    <source>
        <dbReference type="Proteomes" id="UP000266723"/>
    </source>
</evidence>
<evidence type="ECO:0000313" key="1">
    <source>
        <dbReference type="EMBL" id="KAF3560915.1"/>
    </source>
</evidence>
<protein>
    <submittedName>
        <fullName evidence="1">Uncharacterized protein</fullName>
    </submittedName>
</protein>
<gene>
    <name evidence="1" type="ORF">DY000_02015193</name>
</gene>
<comment type="caution">
    <text evidence="1">The sequence shown here is derived from an EMBL/GenBank/DDBJ whole genome shotgun (WGS) entry which is preliminary data.</text>
</comment>